<dbReference type="PANTHER" id="PTHR43232:SF2">
    <property type="entry name" value="MOLYBDENUM COFACTOR BIOSYNTHESIS PROTEIN B"/>
    <property type="match status" value="1"/>
</dbReference>
<protein>
    <recommendedName>
        <fullName evidence="1 2">Molybdenum cofactor biosynthesis protein B</fullName>
    </recommendedName>
</protein>
<dbReference type="Proteomes" id="UP001206692">
    <property type="component" value="Unassembled WGS sequence"/>
</dbReference>
<dbReference type="SUPFAM" id="SSF53218">
    <property type="entry name" value="Molybdenum cofactor biosynthesis proteins"/>
    <property type="match status" value="1"/>
</dbReference>
<feature type="domain" description="MoaB/Mog" evidence="3">
    <location>
        <begin position="14"/>
        <end position="157"/>
    </location>
</feature>
<dbReference type="Pfam" id="PF00994">
    <property type="entry name" value="MoCF_biosynth"/>
    <property type="match status" value="1"/>
</dbReference>
<dbReference type="SMART" id="SM00852">
    <property type="entry name" value="MoCF_biosynth"/>
    <property type="match status" value="1"/>
</dbReference>
<comment type="pathway">
    <text evidence="2">Cofactor biosynthesis; molybdopterin biosynthesis.</text>
</comment>
<dbReference type="RefSeq" id="WP_044504439.1">
    <property type="nucleotide sequence ID" value="NZ_BAABYR010000001.1"/>
</dbReference>
<dbReference type="PIRSF" id="PIRSF006443">
    <property type="entry name" value="MoaB"/>
    <property type="match status" value="1"/>
</dbReference>
<dbReference type="InterPro" id="IPR001453">
    <property type="entry name" value="MoaB/Mog_dom"/>
</dbReference>
<dbReference type="InterPro" id="IPR036425">
    <property type="entry name" value="MoaB/Mog-like_dom_sf"/>
</dbReference>
<organism evidence="4 5">
    <name type="scientific">Megasphaera massiliensis</name>
    <dbReference type="NCBI Taxonomy" id="1232428"/>
    <lineage>
        <taxon>Bacteria</taxon>
        <taxon>Bacillati</taxon>
        <taxon>Bacillota</taxon>
        <taxon>Negativicutes</taxon>
        <taxon>Veillonellales</taxon>
        <taxon>Veillonellaceae</taxon>
        <taxon>Megasphaera</taxon>
    </lineage>
</organism>
<dbReference type="NCBIfam" id="TIGR00177">
    <property type="entry name" value="molyb_syn"/>
    <property type="match status" value="1"/>
</dbReference>
<evidence type="ECO:0000313" key="4">
    <source>
        <dbReference type="EMBL" id="MCQ5343351.1"/>
    </source>
</evidence>
<proteinExistence type="inferred from homology"/>
<sequence length="163" mass="18356">MNHKKTEEHPLRAAILTISNSRTFSDDTNGLLIQSLLAQHGHQVVDYQIVKDDRAEIERHLHEWVCSVDLVITSGGTGIAKRDVTVETVEALFDKTIPAFGEMMTYFAYRRVCGVQAMAYRATAGIIHQCQVYCLPALPSLIKIGMEKIVLPEVFHLYSEIKK</sequence>
<accession>A0ABT1STZ3</accession>
<dbReference type="PANTHER" id="PTHR43232">
    <property type="entry name" value="MOLYBDENUM COFACTOR BIOSYNTHESIS PROTEIN B"/>
    <property type="match status" value="1"/>
</dbReference>
<dbReference type="CDD" id="cd00886">
    <property type="entry name" value="MogA_MoaB"/>
    <property type="match status" value="1"/>
</dbReference>
<evidence type="ECO:0000259" key="3">
    <source>
        <dbReference type="SMART" id="SM00852"/>
    </source>
</evidence>
<comment type="caution">
    <text evidence="4">The sequence shown here is derived from an EMBL/GenBank/DDBJ whole genome shotgun (WGS) entry which is preliminary data.</text>
</comment>
<comment type="similarity">
    <text evidence="2">Belongs to the MoaB/Mog family.</text>
</comment>
<gene>
    <name evidence="4" type="ORF">NE675_10010</name>
</gene>
<comment type="function">
    <text evidence="2">May be involved in the biosynthesis of molybdopterin.</text>
</comment>
<name>A0ABT1STZ3_9FIRM</name>
<evidence type="ECO:0000256" key="2">
    <source>
        <dbReference type="PIRNR" id="PIRNR006443"/>
    </source>
</evidence>
<dbReference type="InterPro" id="IPR012245">
    <property type="entry name" value="MoaB"/>
</dbReference>
<keyword evidence="5" id="KW-1185">Reference proteome</keyword>
<keyword evidence="2" id="KW-0501">Molybdenum cofactor biosynthesis</keyword>
<evidence type="ECO:0000313" key="5">
    <source>
        <dbReference type="Proteomes" id="UP001206692"/>
    </source>
</evidence>
<dbReference type="Gene3D" id="3.40.980.10">
    <property type="entry name" value="MoaB/Mog-like domain"/>
    <property type="match status" value="1"/>
</dbReference>
<reference evidence="4 5" key="1">
    <citation type="submission" date="2022-06" db="EMBL/GenBank/DDBJ databases">
        <title>Isolation of gut microbiota from human fecal samples.</title>
        <authorList>
            <person name="Pamer E.G."/>
            <person name="Barat B."/>
            <person name="Waligurski E."/>
            <person name="Medina S."/>
            <person name="Paddock L."/>
            <person name="Mostad J."/>
        </authorList>
    </citation>
    <scope>NUCLEOTIDE SEQUENCE [LARGE SCALE GENOMIC DNA]</scope>
    <source>
        <strain evidence="4 5">DFI.1.1</strain>
    </source>
</reference>
<evidence type="ECO:0000256" key="1">
    <source>
        <dbReference type="ARBA" id="ARBA00015262"/>
    </source>
</evidence>
<dbReference type="EMBL" id="JANGEW010000021">
    <property type="protein sequence ID" value="MCQ5343351.1"/>
    <property type="molecule type" value="Genomic_DNA"/>
</dbReference>
<dbReference type="GeneID" id="89603927"/>